<protein>
    <submittedName>
        <fullName evidence="1">Uncharacterized protein</fullName>
    </submittedName>
</protein>
<sequence>MSFKLSSPFLGVPLGASLNGQRSNVGCIFFDRGKLFRRAIRKHVSAEKQNDWITKAIRFSLFCGKNIELFSETIGLRNGFVAKGVKKSFAGSKDLVSSLSTLLKEGLLLVRCSVLAAVLSGVCLLVWYGQKKAKGFVEAKLLPSVCSVLSEYIQREIDFGKVRGLSPLSITLESCSIGAHSEEFSCGVVPRMKIRVRPFASLKRGKIVIDAVLSHPSVLIAQKKDYTWLGIPISENGLRKHLSREEGIDYRTKSRRIAREESATLWVRERDYDARKAAEMGYIVSEVSSNRSEDDMVKEIGPSAVMTNSKSHSCMDEKMHWRDHHCVDTSVDYDTKHAELEKSFGIKIPGSGLTLWSKVIKGHKKSQFKKKFNRGDTPSAGVASKRHVLERSASAALAYFQDLSLKDSGDYSGSSRTYDLPIHNTLLVKNGGDSSAGTSVDISTAEGSLLSYNQYGEQCERTENQCINDSGTFGNFNFLHDPFLITVERLSGFTKACKNFPYDGNTTGYATTMGSKVGGEDLFYDVVNRNMDENASEGERSHASPSTFIKSDHTPLAYHPVTFWPLGLKFRLPSIPHNIGKHVSQFLSGSFHKLTFVVVPKVEDIVAEFVGGVDVMQIEGIKRTLPVIVDSVHFNGGTLLLLAFGDREPREMENVNGNVEFQNHYGHVHVQLSGNCKTWRSNLVSEDGGWLSTEVFVNILDQKWDAKLQISELFVPLFERILEIPITWLKGRATGEVLF</sequence>
<accession>A0ABR2GFQ5</accession>
<keyword evidence="2" id="KW-1185">Reference proteome</keyword>
<evidence type="ECO:0000313" key="1">
    <source>
        <dbReference type="EMBL" id="KAK8601660.1"/>
    </source>
</evidence>
<reference evidence="1 2" key="1">
    <citation type="journal article" date="2024" name="G3 (Bethesda)">
        <title>Genome assembly of Hibiscus sabdariffa L. provides insights into metabolisms of medicinal natural products.</title>
        <authorList>
            <person name="Kim T."/>
        </authorList>
    </citation>
    <scope>NUCLEOTIDE SEQUENCE [LARGE SCALE GENOMIC DNA]</scope>
    <source>
        <strain evidence="1">TK-2024</strain>
        <tissue evidence="1">Old leaves</tissue>
    </source>
</reference>
<dbReference type="PANTHER" id="PTHR34457">
    <property type="entry name" value="EMBRYO DEFECTIVE 2410"/>
    <property type="match status" value="1"/>
</dbReference>
<dbReference type="EMBL" id="JBBPBM010000001">
    <property type="protein sequence ID" value="KAK8601660.1"/>
    <property type="molecule type" value="Genomic_DNA"/>
</dbReference>
<name>A0ABR2GFQ5_9ROSI</name>
<dbReference type="InterPro" id="IPR053022">
    <property type="entry name" value="Chloroplast_translocon_comp"/>
</dbReference>
<comment type="caution">
    <text evidence="1">The sequence shown here is derived from an EMBL/GenBank/DDBJ whole genome shotgun (WGS) entry which is preliminary data.</text>
</comment>
<evidence type="ECO:0000313" key="2">
    <source>
        <dbReference type="Proteomes" id="UP001472677"/>
    </source>
</evidence>
<proteinExistence type="predicted"/>
<organism evidence="1 2">
    <name type="scientific">Hibiscus sabdariffa</name>
    <name type="common">roselle</name>
    <dbReference type="NCBI Taxonomy" id="183260"/>
    <lineage>
        <taxon>Eukaryota</taxon>
        <taxon>Viridiplantae</taxon>
        <taxon>Streptophyta</taxon>
        <taxon>Embryophyta</taxon>
        <taxon>Tracheophyta</taxon>
        <taxon>Spermatophyta</taxon>
        <taxon>Magnoliopsida</taxon>
        <taxon>eudicotyledons</taxon>
        <taxon>Gunneridae</taxon>
        <taxon>Pentapetalae</taxon>
        <taxon>rosids</taxon>
        <taxon>malvids</taxon>
        <taxon>Malvales</taxon>
        <taxon>Malvaceae</taxon>
        <taxon>Malvoideae</taxon>
        <taxon>Hibiscus</taxon>
    </lineage>
</organism>
<gene>
    <name evidence="1" type="ORF">V6N12_051489</name>
</gene>
<dbReference type="PANTHER" id="PTHR34457:SF3">
    <property type="entry name" value="PROTEIN TIC236, CHLOROPLASTIC"/>
    <property type="match status" value="1"/>
</dbReference>
<dbReference type="Proteomes" id="UP001472677">
    <property type="component" value="Unassembled WGS sequence"/>
</dbReference>